<dbReference type="STRING" id="158607.A0A2P5I0A5"/>
<evidence type="ECO:0008006" key="5">
    <source>
        <dbReference type="Google" id="ProtNLM"/>
    </source>
</evidence>
<dbReference type="InParanoid" id="A0A2P5I0A5"/>
<dbReference type="PANTHER" id="PTHR30344:SF4">
    <property type="entry name" value="CYCLASE, PUTATIVE (AFU_ORTHOLOGUE AFUA_6G11580)-RELATED"/>
    <property type="match status" value="1"/>
</dbReference>
<dbReference type="AlphaFoldDB" id="A0A2P5I0A5"/>
<comment type="caution">
    <text evidence="3">The sequence shown here is derived from an EMBL/GenBank/DDBJ whole genome shotgun (WGS) entry which is preliminary data.</text>
</comment>
<evidence type="ECO:0000313" key="4">
    <source>
        <dbReference type="Proteomes" id="UP000094444"/>
    </source>
</evidence>
<feature type="region of interest" description="Disordered" evidence="2">
    <location>
        <begin position="191"/>
        <end position="235"/>
    </location>
</feature>
<accession>A0A2P5I0A5</accession>
<dbReference type="GO" id="GO:0017057">
    <property type="term" value="F:6-phosphogluconolactonase activity"/>
    <property type="evidence" value="ECO:0007669"/>
    <property type="project" value="TreeGrafter"/>
</dbReference>
<dbReference type="OrthoDB" id="1715191at2759"/>
<dbReference type="SUPFAM" id="SSF75011">
    <property type="entry name" value="3-carboxy-cis,cis-mucoante lactonizing enzyme"/>
    <property type="match status" value="1"/>
</dbReference>
<reference evidence="3" key="1">
    <citation type="submission" date="2017-09" db="EMBL/GenBank/DDBJ databases">
        <title>Polyketide synthases of a Diaporthe helianthi virulent isolate.</title>
        <authorList>
            <person name="Baroncelli R."/>
        </authorList>
    </citation>
    <scope>NUCLEOTIDE SEQUENCE [LARGE SCALE GENOMIC DNA]</scope>
    <source>
        <strain evidence="3">7/96</strain>
    </source>
</reference>
<name>A0A2P5I0A5_DIAHE</name>
<dbReference type="InterPro" id="IPR015943">
    <property type="entry name" value="WD40/YVTN_repeat-like_dom_sf"/>
</dbReference>
<evidence type="ECO:0000313" key="3">
    <source>
        <dbReference type="EMBL" id="POS75926.1"/>
    </source>
</evidence>
<dbReference type="Gene3D" id="2.130.10.10">
    <property type="entry name" value="YVTN repeat-like/Quinoprotein amine dehydrogenase"/>
    <property type="match status" value="1"/>
</dbReference>
<dbReference type="InterPro" id="IPR019405">
    <property type="entry name" value="Lactonase_7-beta_prop"/>
</dbReference>
<keyword evidence="4" id="KW-1185">Reference proteome</keyword>
<dbReference type="Pfam" id="PF10282">
    <property type="entry name" value="Lactonase"/>
    <property type="match status" value="1"/>
</dbReference>
<protein>
    <recommendedName>
        <fullName evidence="5">Muconate cycloisomerase 1</fullName>
    </recommendedName>
</protein>
<feature type="compositionally biased region" description="Low complexity" evidence="2">
    <location>
        <begin position="191"/>
        <end position="220"/>
    </location>
</feature>
<dbReference type="InterPro" id="IPR050282">
    <property type="entry name" value="Cycloisomerase_2"/>
</dbReference>
<sequence>MVHDGFLLLVGTFRSPVVYTLLFKPASRPGGDDASLRVALKSPAVGGHSWLALSGDKTRLYTTCWTDPPSVASYRIRDDASVELLNQRPVRALSGYVAVTEKYLYSAGGPTGEVFRLAADGSIGDLAQELSFRRAEELEDGKRVGVAHGSFGGLRHGSHSVDLSPDGRSLYVADIGHNCIWTYSVDESEASSCNSNSNNSNSNNSEKTTKTTPGPLTLGTKHISPRSHDGPRHTWPHPNGRVLYCVQEHSSMVDAFRVAADGVTLEHMHGFTMLPHGQKCDDFWADEVRLSNHGSGGGDNTPRYLYASTRGLEPGTKGYVAAYELGADGSIAGPAVDIFETRTSGGLANAIEPAPGPLVSDDGGGDEFIALTDSEQGFVVILAFDGSRFREVASTKLVMDDGEVATAATAVWL</sequence>
<comment type="similarity">
    <text evidence="1">Belongs to the cycloisomerase 2 family.</text>
</comment>
<dbReference type="Proteomes" id="UP000094444">
    <property type="component" value="Unassembled WGS sequence"/>
</dbReference>
<dbReference type="EMBL" id="MAVT02000426">
    <property type="protein sequence ID" value="POS75926.1"/>
    <property type="molecule type" value="Genomic_DNA"/>
</dbReference>
<proteinExistence type="inferred from homology"/>
<evidence type="ECO:0000256" key="1">
    <source>
        <dbReference type="ARBA" id="ARBA00005564"/>
    </source>
</evidence>
<organism evidence="3 4">
    <name type="scientific">Diaporthe helianthi</name>
    <dbReference type="NCBI Taxonomy" id="158607"/>
    <lineage>
        <taxon>Eukaryota</taxon>
        <taxon>Fungi</taxon>
        <taxon>Dikarya</taxon>
        <taxon>Ascomycota</taxon>
        <taxon>Pezizomycotina</taxon>
        <taxon>Sordariomycetes</taxon>
        <taxon>Sordariomycetidae</taxon>
        <taxon>Diaporthales</taxon>
        <taxon>Diaporthaceae</taxon>
        <taxon>Diaporthe</taxon>
    </lineage>
</organism>
<dbReference type="PANTHER" id="PTHR30344">
    <property type="entry name" value="6-PHOSPHOGLUCONOLACTONASE-RELATED"/>
    <property type="match status" value="1"/>
</dbReference>
<evidence type="ECO:0000256" key="2">
    <source>
        <dbReference type="SAM" id="MobiDB-lite"/>
    </source>
</evidence>
<gene>
    <name evidence="3" type="ORF">DHEL01_v205676</name>
</gene>